<reference evidence="3" key="1">
    <citation type="submission" date="2022-06" db="EMBL/GenBank/DDBJ databases">
        <title>Aquibacillus sp. a new bacterium isolated from soil saline samples.</title>
        <authorList>
            <person name="Galisteo C."/>
            <person name="De La Haba R."/>
            <person name="Sanchez-Porro C."/>
            <person name="Ventosa A."/>
        </authorList>
    </citation>
    <scope>NUCLEOTIDE SEQUENCE</scope>
    <source>
        <strain evidence="3">3ASR75-11</strain>
    </source>
</reference>
<keyword evidence="4" id="KW-1185">Reference proteome</keyword>
<proteinExistence type="predicted"/>
<dbReference type="InterPro" id="IPR036779">
    <property type="entry name" value="LysM_dom_sf"/>
</dbReference>
<dbReference type="Gene3D" id="3.10.350.10">
    <property type="entry name" value="LysM domain"/>
    <property type="match status" value="1"/>
</dbReference>
<sequence>MTREENSDDQAYQLRTLMDKINEKQAQQENLKVASPAVEKNEETSFNVLNLPPRSQIHTAKKTRVKWKFNLLLIRFLFVLFFIIIGLVVTYNYWGEERFQLGSIRVPSTINSAIETVRIDSSPSELETEKISNLKQTLQIEQGVASAKSITPSEENSTEPENTFFYYETKAGDTLLSISNRFYGNKNGQEIIREANKLSNYEIEPGLVLRLPGVSLESKGG</sequence>
<dbReference type="PROSITE" id="PS51782">
    <property type="entry name" value="LYSM"/>
    <property type="match status" value="1"/>
</dbReference>
<comment type="caution">
    <text evidence="3">The sequence shown here is derived from an EMBL/GenBank/DDBJ whole genome shotgun (WGS) entry which is preliminary data.</text>
</comment>
<keyword evidence="1" id="KW-1133">Transmembrane helix</keyword>
<keyword evidence="1" id="KW-0472">Membrane</keyword>
<feature type="transmembrane region" description="Helical" evidence="1">
    <location>
        <begin position="72"/>
        <end position="94"/>
    </location>
</feature>
<evidence type="ECO:0000313" key="4">
    <source>
        <dbReference type="Proteomes" id="UP001145050"/>
    </source>
</evidence>
<organism evidence="3 4">
    <name type="scientific">Terrihalobacillus insolitus</name>
    <dbReference type="NCBI Taxonomy" id="2950438"/>
    <lineage>
        <taxon>Bacteria</taxon>
        <taxon>Bacillati</taxon>
        <taxon>Bacillota</taxon>
        <taxon>Bacilli</taxon>
        <taxon>Bacillales</taxon>
        <taxon>Bacillaceae</taxon>
        <taxon>Terrihalobacillus</taxon>
    </lineage>
</organism>
<protein>
    <submittedName>
        <fullName evidence="3">LysM peptidoglycan-binding domain-containing protein</fullName>
    </submittedName>
</protein>
<evidence type="ECO:0000313" key="3">
    <source>
        <dbReference type="EMBL" id="MDC3424824.1"/>
    </source>
</evidence>
<name>A0A9X4AMH1_9BACI</name>
<dbReference type="SUPFAM" id="SSF54106">
    <property type="entry name" value="LysM domain"/>
    <property type="match status" value="1"/>
</dbReference>
<evidence type="ECO:0000259" key="2">
    <source>
        <dbReference type="PROSITE" id="PS51782"/>
    </source>
</evidence>
<dbReference type="Proteomes" id="UP001145050">
    <property type="component" value="Unassembled WGS sequence"/>
</dbReference>
<dbReference type="AlphaFoldDB" id="A0A9X4AMH1"/>
<accession>A0A9X4AMH1</accession>
<dbReference type="SMART" id="SM00257">
    <property type="entry name" value="LysM"/>
    <property type="match status" value="1"/>
</dbReference>
<keyword evidence="1" id="KW-0812">Transmembrane</keyword>
<feature type="domain" description="LysM" evidence="2">
    <location>
        <begin position="165"/>
        <end position="211"/>
    </location>
</feature>
<dbReference type="EMBL" id="JAMQKB010000008">
    <property type="protein sequence ID" value="MDC3424824.1"/>
    <property type="molecule type" value="Genomic_DNA"/>
</dbReference>
<evidence type="ECO:0000256" key="1">
    <source>
        <dbReference type="SAM" id="Phobius"/>
    </source>
</evidence>
<dbReference type="RefSeq" id="WP_272436625.1">
    <property type="nucleotide sequence ID" value="NZ_JAMQKB010000008.1"/>
</dbReference>
<dbReference type="InterPro" id="IPR018392">
    <property type="entry name" value="LysM"/>
</dbReference>
<dbReference type="Pfam" id="PF01476">
    <property type="entry name" value="LysM"/>
    <property type="match status" value="1"/>
</dbReference>
<gene>
    <name evidence="3" type="ORF">NC797_09905</name>
</gene>